<protein>
    <submittedName>
        <fullName evidence="1">PqqD family protein</fullName>
    </submittedName>
</protein>
<dbReference type="InterPro" id="IPR041881">
    <property type="entry name" value="PqqD_sf"/>
</dbReference>
<dbReference type="EMBL" id="JAMPKX010000001">
    <property type="protein sequence ID" value="MEP0945774.1"/>
    <property type="molecule type" value="Genomic_DNA"/>
</dbReference>
<dbReference type="InterPro" id="IPR008792">
    <property type="entry name" value="PQQD"/>
</dbReference>
<organism evidence="1 2">
    <name type="scientific">Leptolyngbya subtilissima DQ-A4</name>
    <dbReference type="NCBI Taxonomy" id="2933933"/>
    <lineage>
        <taxon>Bacteria</taxon>
        <taxon>Bacillati</taxon>
        <taxon>Cyanobacteriota</taxon>
        <taxon>Cyanophyceae</taxon>
        <taxon>Leptolyngbyales</taxon>
        <taxon>Leptolyngbyaceae</taxon>
        <taxon>Leptolyngbya group</taxon>
        <taxon>Leptolyngbya</taxon>
    </lineage>
</organism>
<comment type="caution">
    <text evidence="1">The sequence shown here is derived from an EMBL/GenBank/DDBJ whole genome shotgun (WGS) entry which is preliminary data.</text>
</comment>
<dbReference type="RefSeq" id="WP_190699098.1">
    <property type="nucleotide sequence ID" value="NZ_JAMPKX010000001.1"/>
</dbReference>
<accession>A0ABV0JZ20</accession>
<reference evidence="1 2" key="1">
    <citation type="submission" date="2022-04" db="EMBL/GenBank/DDBJ databases">
        <title>Positive selection, recombination, and allopatry shape intraspecific diversity of widespread and dominant cyanobacteria.</title>
        <authorList>
            <person name="Wei J."/>
            <person name="Shu W."/>
            <person name="Hu C."/>
        </authorList>
    </citation>
    <scope>NUCLEOTIDE SEQUENCE [LARGE SCALE GENOMIC DNA]</scope>
    <source>
        <strain evidence="1 2">DQ-A4</strain>
    </source>
</reference>
<dbReference type="Gene3D" id="1.10.10.1150">
    <property type="entry name" value="Coenzyme PQQ synthesis protein D (PqqD)"/>
    <property type="match status" value="1"/>
</dbReference>
<name>A0ABV0JZ20_9CYAN</name>
<sequence>MPTHQSQLTLNDTILSTVAFQATEEVLFRQIEEEAVLLHVTNGNYYSLNETSLPFWEALQNQQPLTTAIDQITDSYAVERDQVLADLQTFLTHLLSYNLITQIA</sequence>
<evidence type="ECO:0000313" key="1">
    <source>
        <dbReference type="EMBL" id="MEP0945774.1"/>
    </source>
</evidence>
<evidence type="ECO:0000313" key="2">
    <source>
        <dbReference type="Proteomes" id="UP001482513"/>
    </source>
</evidence>
<gene>
    <name evidence="1" type="ORF">NC992_02715</name>
</gene>
<proteinExistence type="predicted"/>
<dbReference type="Pfam" id="PF05402">
    <property type="entry name" value="PqqD"/>
    <property type="match status" value="1"/>
</dbReference>
<keyword evidence="2" id="KW-1185">Reference proteome</keyword>
<dbReference type="Proteomes" id="UP001482513">
    <property type="component" value="Unassembled WGS sequence"/>
</dbReference>